<protein>
    <submittedName>
        <fullName evidence="1">Uncharacterized protein</fullName>
    </submittedName>
</protein>
<organism evidence="1 2">
    <name type="scientific">Thecamonas trahens ATCC 50062</name>
    <dbReference type="NCBI Taxonomy" id="461836"/>
    <lineage>
        <taxon>Eukaryota</taxon>
        <taxon>Apusozoa</taxon>
        <taxon>Apusomonadida</taxon>
        <taxon>Apusomonadidae</taxon>
        <taxon>Thecamonas</taxon>
    </lineage>
</organism>
<accession>A0A0L0DN90</accession>
<dbReference type="AlphaFoldDB" id="A0A0L0DN90"/>
<evidence type="ECO:0000313" key="1">
    <source>
        <dbReference type="EMBL" id="KNC53725.1"/>
    </source>
</evidence>
<proteinExistence type="predicted"/>
<evidence type="ECO:0000313" key="2">
    <source>
        <dbReference type="Proteomes" id="UP000054408"/>
    </source>
</evidence>
<keyword evidence="2" id="KW-1185">Reference proteome</keyword>
<dbReference type="Proteomes" id="UP000054408">
    <property type="component" value="Unassembled WGS sequence"/>
</dbReference>
<dbReference type="EMBL" id="GL349482">
    <property type="protein sequence ID" value="KNC53725.1"/>
    <property type="molecule type" value="Genomic_DNA"/>
</dbReference>
<sequence>MPSVHVPTLSTISSSAKSGTTLSWQNKLPRLWPLKNSPPVFNALVWYKPDGSPLDDPALNTIIQERISRKVGADDIVVVGGSPFYENNEWFVHGTKAYSFVVDWFFGAVGGHKPDPSYDPSPALKADLDALPQGPLPTLIVFEKLPQGFDNTRLNGAFSTRSSPSCGRVAAYDPVIRLFYEIVLRKAVEYGLLTEAEAQGELSDEEFAAWAAAGADPGNLRSLVGDDPTPITIARGDKVAELLGPNFVPTYQHYLNNP</sequence>
<name>A0A0L0DN90_THETB</name>
<dbReference type="GeneID" id="25570176"/>
<reference evidence="1 2" key="1">
    <citation type="submission" date="2010-05" db="EMBL/GenBank/DDBJ databases">
        <title>The Genome Sequence of Thecamonas trahens ATCC 50062.</title>
        <authorList>
            <consortium name="The Broad Institute Genome Sequencing Platform"/>
            <person name="Russ C."/>
            <person name="Cuomo C."/>
            <person name="Shea T."/>
            <person name="Young S.K."/>
            <person name="Zeng Q."/>
            <person name="Koehrsen M."/>
            <person name="Haas B."/>
            <person name="Borodovsky M."/>
            <person name="Guigo R."/>
            <person name="Alvarado L."/>
            <person name="Berlin A."/>
            <person name="Bochicchio J."/>
            <person name="Borenstein D."/>
            <person name="Chapman S."/>
            <person name="Chen Z."/>
            <person name="Freedman E."/>
            <person name="Gellesch M."/>
            <person name="Goldberg J."/>
            <person name="Griggs A."/>
            <person name="Gujja S."/>
            <person name="Heilman E."/>
            <person name="Heiman D."/>
            <person name="Hepburn T."/>
            <person name="Howarth C."/>
            <person name="Jen D."/>
            <person name="Larson L."/>
            <person name="Mehta T."/>
            <person name="Park D."/>
            <person name="Pearson M."/>
            <person name="Roberts A."/>
            <person name="Saif S."/>
            <person name="Shenoy N."/>
            <person name="Sisk P."/>
            <person name="Stolte C."/>
            <person name="Sykes S."/>
            <person name="Thomson T."/>
            <person name="Walk T."/>
            <person name="White J."/>
            <person name="Yandava C."/>
            <person name="Burger G."/>
            <person name="Gray M.W."/>
            <person name="Holland P.W.H."/>
            <person name="King N."/>
            <person name="Lang F.B.F."/>
            <person name="Roger A.J."/>
            <person name="Ruiz-Trillo I."/>
            <person name="Lander E."/>
            <person name="Nusbaum C."/>
        </authorList>
    </citation>
    <scope>NUCLEOTIDE SEQUENCE [LARGE SCALE GENOMIC DNA]</scope>
    <source>
        <strain evidence="1 2">ATCC 50062</strain>
    </source>
</reference>
<feature type="non-terminal residue" evidence="1">
    <location>
        <position position="258"/>
    </location>
</feature>
<dbReference type="RefSeq" id="XP_013754375.1">
    <property type="nucleotide sequence ID" value="XM_013898921.1"/>
</dbReference>
<gene>
    <name evidence="1" type="ORF">AMSG_12262</name>
</gene>